<keyword evidence="2" id="KW-1185">Reference proteome</keyword>
<gene>
    <name evidence="1" type="ORF">SLEP1_g52026</name>
</gene>
<evidence type="ECO:0000313" key="1">
    <source>
        <dbReference type="EMBL" id="GKV44890.1"/>
    </source>
</evidence>
<accession>A0AAV5M542</accession>
<comment type="caution">
    <text evidence="1">The sequence shown here is derived from an EMBL/GenBank/DDBJ whole genome shotgun (WGS) entry which is preliminary data.</text>
</comment>
<reference evidence="1 2" key="1">
    <citation type="journal article" date="2021" name="Commun. Biol.">
        <title>The genome of Shorea leprosula (Dipterocarpaceae) highlights the ecological relevance of drought in aseasonal tropical rainforests.</title>
        <authorList>
            <person name="Ng K.K.S."/>
            <person name="Kobayashi M.J."/>
            <person name="Fawcett J.A."/>
            <person name="Hatakeyama M."/>
            <person name="Paape T."/>
            <person name="Ng C.H."/>
            <person name="Ang C.C."/>
            <person name="Tnah L.H."/>
            <person name="Lee C.T."/>
            <person name="Nishiyama T."/>
            <person name="Sese J."/>
            <person name="O'Brien M.J."/>
            <person name="Copetti D."/>
            <person name="Mohd Noor M.I."/>
            <person name="Ong R.C."/>
            <person name="Putra M."/>
            <person name="Sireger I.Z."/>
            <person name="Indrioko S."/>
            <person name="Kosugi Y."/>
            <person name="Izuno A."/>
            <person name="Isagi Y."/>
            <person name="Lee S.L."/>
            <person name="Shimizu K.K."/>
        </authorList>
    </citation>
    <scope>NUCLEOTIDE SEQUENCE [LARGE SCALE GENOMIC DNA]</scope>
    <source>
        <strain evidence="1">214</strain>
    </source>
</reference>
<organism evidence="1 2">
    <name type="scientific">Rubroshorea leprosula</name>
    <dbReference type="NCBI Taxonomy" id="152421"/>
    <lineage>
        <taxon>Eukaryota</taxon>
        <taxon>Viridiplantae</taxon>
        <taxon>Streptophyta</taxon>
        <taxon>Embryophyta</taxon>
        <taxon>Tracheophyta</taxon>
        <taxon>Spermatophyta</taxon>
        <taxon>Magnoliopsida</taxon>
        <taxon>eudicotyledons</taxon>
        <taxon>Gunneridae</taxon>
        <taxon>Pentapetalae</taxon>
        <taxon>rosids</taxon>
        <taxon>malvids</taxon>
        <taxon>Malvales</taxon>
        <taxon>Dipterocarpaceae</taxon>
        <taxon>Rubroshorea</taxon>
    </lineage>
</organism>
<dbReference type="EMBL" id="BPVZ01000187">
    <property type="protein sequence ID" value="GKV44890.1"/>
    <property type="molecule type" value="Genomic_DNA"/>
</dbReference>
<evidence type="ECO:0000313" key="2">
    <source>
        <dbReference type="Proteomes" id="UP001054252"/>
    </source>
</evidence>
<dbReference type="AlphaFoldDB" id="A0AAV5M542"/>
<protein>
    <submittedName>
        <fullName evidence="1">Uncharacterized protein</fullName>
    </submittedName>
</protein>
<proteinExistence type="predicted"/>
<sequence>MRSEGQKERSSPHAKVFLKRRHRGAMAKATFRERGDRRCYLKSDRPLVIFPHVLQFSPPRHVEPYQNL</sequence>
<name>A0AAV5M542_9ROSI</name>
<dbReference type="Proteomes" id="UP001054252">
    <property type="component" value="Unassembled WGS sequence"/>
</dbReference>